<dbReference type="AlphaFoldDB" id="B9WEX1"/>
<dbReference type="CGD" id="CAL0000171203">
    <property type="gene designation" value="Cd36_87380"/>
</dbReference>
<sequence>MIFKIFRVILIILSLMCCILEIFAVTGSYDNKKYLTDTYLINFHIDSLDLTKLIDASGITKRDGVGSKMVSINPRQGTPTKRAPAESGWYYVPGGSSAQSGSSATASAAAASGSAINWWSPAESGSATSSGSGSTSSGSSGTDLSSSGSTSGGYYTTVSQAVHSLLSNVNPQVLGMAQVYSVGFWGYCRGYVVQDDNKKTKKFDNSNVNYTWCSEPKASFFFDPVEILKKEMNNTLYGIQVDSQAAGISQLSYTQKSELKVLIDHLDVDELNLPGNINGKLQQLHNLTDASFGLLMAVAVLSFVSVLIQMLAFCFSPEKCCLSFLNFLFECTIGLIAFVGAIIVTATYSYVKAQVNGNSDTYGVKSFLSINFYAFVWSAVVVCILVVFFNLLGHCCGLFGTRRHYRTVRNPQPDAEQHKEETDSD</sequence>
<feature type="transmembrane region" description="Helical" evidence="2">
    <location>
        <begin position="327"/>
        <end position="350"/>
    </location>
</feature>
<dbReference type="InterPro" id="IPR009571">
    <property type="entry name" value="SUR7/Rim9-like_fungi"/>
</dbReference>
<evidence type="ECO:0000256" key="1">
    <source>
        <dbReference type="SAM" id="MobiDB-lite"/>
    </source>
</evidence>
<dbReference type="InterPro" id="IPR052413">
    <property type="entry name" value="SUR7_domain"/>
</dbReference>
<feature type="transmembrane region" description="Helical" evidence="2">
    <location>
        <begin position="292"/>
        <end position="315"/>
    </location>
</feature>
<dbReference type="GO" id="GO:0031505">
    <property type="term" value="P:fungal-type cell wall organization"/>
    <property type="evidence" value="ECO:0007669"/>
    <property type="project" value="TreeGrafter"/>
</dbReference>
<evidence type="ECO:0000313" key="6">
    <source>
        <dbReference type="Proteomes" id="UP000002605"/>
    </source>
</evidence>
<evidence type="ECO:0000313" key="4">
    <source>
        <dbReference type="CGD" id="CAL0000171203"/>
    </source>
</evidence>
<dbReference type="Pfam" id="PF06687">
    <property type="entry name" value="SUR7"/>
    <property type="match status" value="1"/>
</dbReference>
<keyword evidence="2" id="KW-0472">Membrane</keyword>
<keyword evidence="6" id="KW-1185">Reference proteome</keyword>
<dbReference type="EMBL" id="FM992690">
    <property type="protein sequence ID" value="CAX43234.1"/>
    <property type="molecule type" value="Genomic_DNA"/>
</dbReference>
<gene>
    <name evidence="4" type="ordered locus">Cd36_87380</name>
    <name evidence="5" type="ORF">CD36_87380</name>
</gene>
<name>B9WEX1_CANDC</name>
<dbReference type="GO" id="GO:0005886">
    <property type="term" value="C:plasma membrane"/>
    <property type="evidence" value="ECO:0007669"/>
    <property type="project" value="InterPro"/>
</dbReference>
<dbReference type="HOGENOM" id="CLU_758612_0_0_1"/>
<accession>B9WEX1</accession>
<keyword evidence="2" id="KW-0812">Transmembrane</keyword>
<keyword evidence="2" id="KW-1133">Transmembrane helix</keyword>
<organism evidence="5 6">
    <name type="scientific">Candida dubliniensis (strain CD36 / ATCC MYA-646 / CBS 7987 / NCPF 3949 / NRRL Y-17841)</name>
    <name type="common">Yeast</name>
    <dbReference type="NCBI Taxonomy" id="573826"/>
    <lineage>
        <taxon>Eukaryota</taxon>
        <taxon>Fungi</taxon>
        <taxon>Dikarya</taxon>
        <taxon>Ascomycota</taxon>
        <taxon>Saccharomycotina</taxon>
        <taxon>Pichiomycetes</taxon>
        <taxon>Debaryomycetaceae</taxon>
        <taxon>Candida/Lodderomyces clade</taxon>
        <taxon>Candida</taxon>
    </lineage>
</organism>
<reference evidence="5 6" key="1">
    <citation type="journal article" date="2009" name="Genome Res.">
        <title>Comparative genomics of the fungal pathogens Candida dubliniensis and Candida albicans.</title>
        <authorList>
            <person name="Jackson A.P."/>
            <person name="Gamble J.A."/>
            <person name="Yeomans T."/>
            <person name="Moran G.P."/>
            <person name="Saunders D."/>
            <person name="Harris D."/>
            <person name="Aslett M."/>
            <person name="Barrell J.F."/>
            <person name="Butler G."/>
            <person name="Citiulo F."/>
            <person name="Coleman D.C."/>
            <person name="de Groot P.W.J."/>
            <person name="Goodwin T.J."/>
            <person name="Quail M.A."/>
            <person name="McQuillan J."/>
            <person name="Munro C.A."/>
            <person name="Pain A."/>
            <person name="Poulter R.T."/>
            <person name="Rajandream M.A."/>
            <person name="Renauld H."/>
            <person name="Spiering M.J."/>
            <person name="Tivey A."/>
            <person name="Gow N.A.R."/>
            <person name="Barrell B."/>
            <person name="Sullivan D.J."/>
            <person name="Berriman M."/>
        </authorList>
    </citation>
    <scope>NUCLEOTIDE SEQUENCE [LARGE SCALE GENOMIC DNA]</scope>
    <source>
        <strain evidence="6">CD36 / ATCC MYA-646 / CBS 7987 / NCPF 3949 / NRRL Y-17841</strain>
    </source>
</reference>
<feature type="chain" id="PRO_5002892640" evidence="3">
    <location>
        <begin position="25"/>
        <end position="425"/>
    </location>
</feature>
<dbReference type="eggNOG" id="ENOG502S4UA">
    <property type="taxonomic scope" value="Eukaryota"/>
</dbReference>
<dbReference type="VEuPathDB" id="FungiDB:CD36_87380"/>
<evidence type="ECO:0000256" key="3">
    <source>
        <dbReference type="SAM" id="SignalP"/>
    </source>
</evidence>
<dbReference type="GeneID" id="8046856"/>
<dbReference type="Proteomes" id="UP000002605">
    <property type="component" value="Chromosome 3"/>
</dbReference>
<dbReference type="PANTHER" id="PTHR28019:SF2">
    <property type="entry name" value="CELL MEMBRANE PROTEIN YLR413W-RELATED"/>
    <property type="match status" value="1"/>
</dbReference>
<evidence type="ECO:0000313" key="5">
    <source>
        <dbReference type="EMBL" id="CAX43234.1"/>
    </source>
</evidence>
<feature type="region of interest" description="Disordered" evidence="1">
    <location>
        <begin position="126"/>
        <end position="146"/>
    </location>
</feature>
<dbReference type="KEGG" id="cdu:CD36_87380"/>
<dbReference type="GO" id="GO:0051285">
    <property type="term" value="C:cell cortex of cell tip"/>
    <property type="evidence" value="ECO:0007669"/>
    <property type="project" value="TreeGrafter"/>
</dbReference>
<dbReference type="OrthoDB" id="4480814at2759"/>
<protein>
    <submittedName>
        <fullName evidence="5">Cell membrane protein, putative</fullName>
    </submittedName>
</protein>
<dbReference type="PANTHER" id="PTHR28019">
    <property type="entry name" value="CELL MEMBRANE PROTEIN YLR413W-RELATED"/>
    <property type="match status" value="1"/>
</dbReference>
<proteinExistence type="predicted"/>
<dbReference type="RefSeq" id="XP_002419638.1">
    <property type="nucleotide sequence ID" value="XM_002419593.1"/>
</dbReference>
<evidence type="ECO:0000256" key="2">
    <source>
        <dbReference type="SAM" id="Phobius"/>
    </source>
</evidence>
<keyword evidence="3" id="KW-0732">Signal</keyword>
<feature type="signal peptide" evidence="3">
    <location>
        <begin position="1"/>
        <end position="24"/>
    </location>
</feature>
<feature type="transmembrane region" description="Helical" evidence="2">
    <location>
        <begin position="370"/>
        <end position="399"/>
    </location>
</feature>